<evidence type="ECO:0000313" key="4">
    <source>
        <dbReference type="Proteomes" id="UP000223060"/>
    </source>
</evidence>
<dbReference type="Pfam" id="PF13231">
    <property type="entry name" value="PMT_2"/>
    <property type="match status" value="1"/>
</dbReference>
<dbReference type="KEGG" id="lwi:UE46_11765"/>
<dbReference type="Proteomes" id="UP000223060">
    <property type="component" value="Chromosome"/>
</dbReference>
<feature type="transmembrane region" description="Helical" evidence="1">
    <location>
        <begin position="147"/>
        <end position="170"/>
    </location>
</feature>
<gene>
    <name evidence="3" type="ORF">UE46_11765</name>
</gene>
<keyword evidence="1" id="KW-0812">Transmembrane</keyword>
<protein>
    <submittedName>
        <fullName evidence="3">Membrane protein</fullName>
    </submittedName>
</protein>
<feature type="transmembrane region" description="Helical" evidence="1">
    <location>
        <begin position="66"/>
        <end position="84"/>
    </location>
</feature>
<reference evidence="4" key="1">
    <citation type="submission" date="2015-03" db="EMBL/GenBank/DDBJ databases">
        <authorList>
            <person name="Ferrari E."/>
            <person name="Walter M.C."/>
            <person name="Huptas C."/>
            <person name="Scherer S."/>
            <person name="Mueller-Herbst S."/>
        </authorList>
    </citation>
    <scope>NUCLEOTIDE SEQUENCE [LARGE SCALE GENOMIC DNA]</scope>
    <source>
        <strain evidence="4">LWP01</strain>
    </source>
</reference>
<feature type="transmembrane region" description="Helical" evidence="1">
    <location>
        <begin position="224"/>
        <end position="252"/>
    </location>
</feature>
<evidence type="ECO:0000259" key="2">
    <source>
        <dbReference type="Pfam" id="PF13231"/>
    </source>
</evidence>
<keyword evidence="1" id="KW-1133">Transmembrane helix</keyword>
<keyword evidence="4" id="KW-1185">Reference proteome</keyword>
<evidence type="ECO:0000256" key="1">
    <source>
        <dbReference type="SAM" id="Phobius"/>
    </source>
</evidence>
<feature type="transmembrane region" description="Helical" evidence="1">
    <location>
        <begin position="118"/>
        <end position="135"/>
    </location>
</feature>
<keyword evidence="1" id="KW-0472">Membrane</keyword>
<accession>A0A1S7FW29</accession>
<feature type="transmembrane region" description="Helical" evidence="1">
    <location>
        <begin position="427"/>
        <end position="445"/>
    </location>
</feature>
<feature type="transmembrane region" description="Helical" evidence="1">
    <location>
        <begin position="264"/>
        <end position="282"/>
    </location>
</feature>
<evidence type="ECO:0000313" key="3">
    <source>
        <dbReference type="EMBL" id="AQY51641.1"/>
    </source>
</evidence>
<name>A0A1S7FW29_9LIST</name>
<feature type="transmembrane region" description="Helical" evidence="1">
    <location>
        <begin position="488"/>
        <end position="508"/>
    </location>
</feature>
<feature type="transmembrane region" description="Helical" evidence="1">
    <location>
        <begin position="399"/>
        <end position="420"/>
    </location>
</feature>
<feature type="domain" description="Glycosyltransferase RgtA/B/C/D-like" evidence="2">
    <location>
        <begin position="152"/>
        <end position="282"/>
    </location>
</feature>
<proteinExistence type="predicted"/>
<dbReference type="InterPro" id="IPR038731">
    <property type="entry name" value="RgtA/B/C-like"/>
</dbReference>
<sequence>MKNRLAYIFYGFFILIFGYLLVMSTLKPFDISFNNAGTLILLTAVALLILVGIFQFTGKLNRKGDTFITISLVLAIIMSQVYVISSLHMDAFADGYVIKGEALKMLANGGHATGQNYFMMYPNNIFITIVRYWLYHIGDIIGITNTYILENIFIFVCMNITIFTLFWIVLKELGRKFANIFLLIILFCVPLLGYVLYFYTDTIVLPFTALILLFYYLYTKNNKWWYFIFIGFLFVVGYHVKPNIIILLPAMFIHLCFISNWRKIILNMAILVVCFLSLNTVFTPLAERYGFEKNDAVEFPQTHWVMMGLGEPAGRYNRDDVAYTMQFKSKAEKQEANINVIKERLITYGPIRTLKLYNNKELNTWTDGTRAYSWYINSAINYPTTYDYLFGDKRVFAEVASQIFHTVNLLLICLSALRFYRKREYDISFFINISLIGVWLFHILWEANQRYILFITPLMIVSSLFGFKLLIELFYTDKLILKNKIRKPFLILSFVVFLLCTSLLAFGGKVIAGEPVIINNYIVDQSYATIALPVDHKNSIKQTFKTGDKFNSIGIYVMRMPSNDSMYRFQVKDEGSKSIIYDEIKSGASLQSNTDFQLQVNEVPQASTSYSIEVSEISNSNQAEPLVLGTNIKNDVDLYPYGNLYINNVKQENADLGFKVAQQSEKPLIPWYSYLILSFLAVGLFIGIYFVFKRKK</sequence>
<organism evidence="3 4">
    <name type="scientific">Listeria weihenstephanensis</name>
    <dbReference type="NCBI Taxonomy" id="1006155"/>
    <lineage>
        <taxon>Bacteria</taxon>
        <taxon>Bacillati</taxon>
        <taxon>Bacillota</taxon>
        <taxon>Bacilli</taxon>
        <taxon>Bacillales</taxon>
        <taxon>Listeriaceae</taxon>
        <taxon>Listeria</taxon>
    </lineage>
</organism>
<feature type="transmembrane region" description="Helical" evidence="1">
    <location>
        <begin position="202"/>
        <end position="218"/>
    </location>
</feature>
<dbReference type="AlphaFoldDB" id="A0A1S7FW29"/>
<feature type="transmembrane region" description="Helical" evidence="1">
    <location>
        <begin position="671"/>
        <end position="692"/>
    </location>
</feature>
<feature type="transmembrane region" description="Helical" evidence="1">
    <location>
        <begin position="176"/>
        <end position="197"/>
    </location>
</feature>
<dbReference type="EMBL" id="CP011102">
    <property type="protein sequence ID" value="AQY51641.1"/>
    <property type="molecule type" value="Genomic_DNA"/>
</dbReference>
<feature type="transmembrane region" description="Helical" evidence="1">
    <location>
        <begin position="451"/>
        <end position="476"/>
    </location>
</feature>
<dbReference type="RefSeq" id="WP_036063392.1">
    <property type="nucleotide sequence ID" value="NZ_CP011102.1"/>
</dbReference>
<feature type="transmembrane region" description="Helical" evidence="1">
    <location>
        <begin position="32"/>
        <end position="54"/>
    </location>
</feature>
<feature type="transmembrane region" description="Helical" evidence="1">
    <location>
        <begin position="7"/>
        <end position="26"/>
    </location>
</feature>